<comment type="caution">
    <text evidence="4">The sequence shown here is derived from an EMBL/GenBank/DDBJ whole genome shotgun (WGS) entry which is preliminary data.</text>
</comment>
<dbReference type="AlphaFoldDB" id="A0AAV6U0M4"/>
<dbReference type="GO" id="GO:0008146">
    <property type="term" value="F:sulfotransferase activity"/>
    <property type="evidence" value="ECO:0007669"/>
    <property type="project" value="InterPro"/>
</dbReference>
<evidence type="ECO:0000256" key="1">
    <source>
        <dbReference type="ARBA" id="ARBA00005771"/>
    </source>
</evidence>
<dbReference type="Pfam" id="PF00685">
    <property type="entry name" value="Sulfotransfer_1"/>
    <property type="match status" value="2"/>
</dbReference>
<evidence type="ECO:0000259" key="3">
    <source>
        <dbReference type="Pfam" id="PF00685"/>
    </source>
</evidence>
<dbReference type="PANTHER" id="PTHR11783">
    <property type="entry name" value="SULFOTRANSFERASE SULT"/>
    <property type="match status" value="1"/>
</dbReference>
<feature type="domain" description="Sulfotransferase" evidence="3">
    <location>
        <begin position="274"/>
        <end position="311"/>
    </location>
</feature>
<dbReference type="InterPro" id="IPR027417">
    <property type="entry name" value="P-loop_NTPase"/>
</dbReference>
<comment type="similarity">
    <text evidence="1">Belongs to the sulfotransferase 1 family.</text>
</comment>
<dbReference type="Proteomes" id="UP000827092">
    <property type="component" value="Unassembled WGS sequence"/>
</dbReference>
<keyword evidence="5" id="KW-1185">Reference proteome</keyword>
<dbReference type="SUPFAM" id="SSF52540">
    <property type="entry name" value="P-loop containing nucleoside triphosphate hydrolases"/>
    <property type="match status" value="1"/>
</dbReference>
<evidence type="ECO:0000256" key="2">
    <source>
        <dbReference type="ARBA" id="ARBA00022679"/>
    </source>
</evidence>
<dbReference type="InterPro" id="IPR000863">
    <property type="entry name" value="Sulfotransferase_dom"/>
</dbReference>
<accession>A0AAV6U0M4</accession>
<reference evidence="4 5" key="1">
    <citation type="journal article" date="2022" name="Nat. Ecol. Evol.">
        <title>A masculinizing supergene underlies an exaggerated male reproductive morph in a spider.</title>
        <authorList>
            <person name="Hendrickx F."/>
            <person name="De Corte Z."/>
            <person name="Sonet G."/>
            <person name="Van Belleghem S.M."/>
            <person name="Kostlbacher S."/>
            <person name="Vangestel C."/>
        </authorList>
    </citation>
    <scope>NUCLEOTIDE SEQUENCE [LARGE SCALE GENOMIC DNA]</scope>
    <source>
        <strain evidence="4">W744_W776</strain>
    </source>
</reference>
<dbReference type="EMBL" id="JAFNEN010000771">
    <property type="protein sequence ID" value="KAG8177584.1"/>
    <property type="molecule type" value="Genomic_DNA"/>
</dbReference>
<organism evidence="4 5">
    <name type="scientific">Oedothorax gibbosus</name>
    <dbReference type="NCBI Taxonomy" id="931172"/>
    <lineage>
        <taxon>Eukaryota</taxon>
        <taxon>Metazoa</taxon>
        <taxon>Ecdysozoa</taxon>
        <taxon>Arthropoda</taxon>
        <taxon>Chelicerata</taxon>
        <taxon>Arachnida</taxon>
        <taxon>Araneae</taxon>
        <taxon>Araneomorphae</taxon>
        <taxon>Entelegynae</taxon>
        <taxon>Araneoidea</taxon>
        <taxon>Linyphiidae</taxon>
        <taxon>Erigoninae</taxon>
        <taxon>Oedothorax</taxon>
    </lineage>
</organism>
<feature type="domain" description="Sulfotransferase" evidence="3">
    <location>
        <begin position="39"/>
        <end position="245"/>
    </location>
</feature>
<keyword evidence="2" id="KW-0808">Transferase</keyword>
<name>A0AAV6U0M4_9ARAC</name>
<evidence type="ECO:0000313" key="4">
    <source>
        <dbReference type="EMBL" id="KAG8177584.1"/>
    </source>
</evidence>
<sequence>MSTSVPSRPDVQDTGCGFTISKQFSLDAFRSALTYNPRPDDLFIVTYPKSGTTWMQIIVACICRRGRPFESALEFFSESPFLEMTGSEGPLAMKRPGAIKTHLPFHLAPWSDEAKYIYVARNPKDVCVSFFNHVKNMNGYNFTDGQFDDYFEIFMEGKVNFGDYFGHLRSWYDHKDDPNVLFVTYEELKTDVKSGILRIAEFMGQEYKVMLESDPQILNDVIEHSSFRYMKENFDRQVAELSATAHETVKRKPELIAGLKVLFSAENKLFGTASDSVSFVRKGVVGDWKNYFSQEQIKRMDEKFREKMKGTDIPNLWKGII</sequence>
<dbReference type="Gene3D" id="3.40.50.300">
    <property type="entry name" value="P-loop containing nucleotide triphosphate hydrolases"/>
    <property type="match status" value="1"/>
</dbReference>
<proteinExistence type="inferred from homology"/>
<gene>
    <name evidence="4" type="ORF">JTE90_028305</name>
</gene>
<protein>
    <recommendedName>
        <fullName evidence="3">Sulfotransferase domain-containing protein</fullName>
    </recommendedName>
</protein>
<evidence type="ECO:0000313" key="5">
    <source>
        <dbReference type="Proteomes" id="UP000827092"/>
    </source>
</evidence>